<dbReference type="AlphaFoldDB" id="A0AAF5PUY0"/>
<accession>A0AAF5PUY0</accession>
<organism evidence="1 2">
    <name type="scientific">Wuchereria bancrofti</name>
    <dbReference type="NCBI Taxonomy" id="6293"/>
    <lineage>
        <taxon>Eukaryota</taxon>
        <taxon>Metazoa</taxon>
        <taxon>Ecdysozoa</taxon>
        <taxon>Nematoda</taxon>
        <taxon>Chromadorea</taxon>
        <taxon>Rhabditida</taxon>
        <taxon>Spirurina</taxon>
        <taxon>Spiruromorpha</taxon>
        <taxon>Filarioidea</taxon>
        <taxon>Onchocercidae</taxon>
        <taxon>Wuchereria</taxon>
    </lineage>
</organism>
<dbReference type="WBParaSite" id="mrna-Wban_05680">
    <property type="protein sequence ID" value="mrna-Wban_05680"/>
    <property type="gene ID" value="Wban_05680"/>
</dbReference>
<reference evidence="1" key="1">
    <citation type="submission" date="2015-03" db="EMBL/GenBank/DDBJ databases">
        <title>Wuchereria bancrofti Genome Sequencing Papua New Guinea Strain.</title>
        <authorList>
            <person name="Small S.T."/>
            <person name="Serre D."/>
            <person name="Zimmerman P.A."/>
        </authorList>
    </citation>
    <scope>NUCLEOTIDE SEQUENCE [LARGE SCALE GENOMIC DNA]</scope>
    <source>
        <strain evidence="1">pt0022</strain>
    </source>
</reference>
<reference evidence="2" key="3">
    <citation type="submission" date="2024-02" db="UniProtKB">
        <authorList>
            <consortium name="WormBaseParasite"/>
        </authorList>
    </citation>
    <scope>IDENTIFICATION</scope>
    <source>
        <strain evidence="2">pt0022</strain>
    </source>
</reference>
<dbReference type="Gene3D" id="3.30.470.20">
    <property type="entry name" value="ATP-grasp fold, B domain"/>
    <property type="match status" value="1"/>
</dbReference>
<sequence length="135" mass="15781">MVNLLCLRTNLDEIRNLHLTRLQPYQKENHILGRDITEASKFDIGIYTMPSLKKHYSEQQMTFRHAFNAYIAELGNDSNLIWNRIKEIIALLCRSFFELSRFDFVLDKDLNVYLMELCKSSFSVKNGKSTSGMPI</sequence>
<protein>
    <submittedName>
        <fullName evidence="2">Uncharacterized protein</fullName>
    </submittedName>
</protein>
<evidence type="ECO:0000313" key="1">
    <source>
        <dbReference type="Proteomes" id="UP000093561"/>
    </source>
</evidence>
<dbReference type="Proteomes" id="UP000093561">
    <property type="component" value="Unassembled WGS sequence"/>
</dbReference>
<proteinExistence type="predicted"/>
<dbReference type="PANTHER" id="PTHR47113:SF1">
    <property type="entry name" value="LD09343P"/>
    <property type="match status" value="1"/>
</dbReference>
<name>A0AAF5PUY0_WUCBA</name>
<dbReference type="InterPro" id="IPR053317">
    <property type="entry name" value="Tubulin_polyglutamylase"/>
</dbReference>
<reference evidence="1" key="2">
    <citation type="journal article" date="2016" name="Mol. Ecol.">
        <title>Population genomics of the filarial nematode parasite Wuchereria bancrofti from mosquitoes.</title>
        <authorList>
            <person name="Small S.T."/>
            <person name="Reimer L.J."/>
            <person name="Tisch D.J."/>
            <person name="King C.L."/>
            <person name="Christensen B.M."/>
            <person name="Siba P.M."/>
            <person name="Kazura J.W."/>
            <person name="Serre D."/>
            <person name="Zimmerman P.A."/>
        </authorList>
    </citation>
    <scope>NUCLEOTIDE SEQUENCE</scope>
    <source>
        <strain evidence="1">pt0022</strain>
    </source>
</reference>
<dbReference type="PANTHER" id="PTHR47113">
    <property type="entry name" value="LD09343P"/>
    <property type="match status" value="1"/>
</dbReference>
<evidence type="ECO:0000313" key="2">
    <source>
        <dbReference type="WBParaSite" id="mrna-Wban_05680"/>
    </source>
</evidence>